<feature type="domain" description="N-acetyltransferase" evidence="1">
    <location>
        <begin position="1"/>
        <end position="105"/>
    </location>
</feature>
<dbReference type="RefSeq" id="WP_208097623.1">
    <property type="nucleotide sequence ID" value="NZ_JAGDYM010000009.1"/>
</dbReference>
<reference evidence="2" key="1">
    <citation type="submission" date="2021-03" db="EMBL/GenBank/DDBJ databases">
        <title>Leucobacter chromiisoli sp. nov., isolated from chromium-containing soil of chemical plant.</title>
        <authorList>
            <person name="Xu Z."/>
        </authorList>
    </citation>
    <scope>NUCLEOTIDE SEQUENCE</scope>
    <source>
        <strain evidence="2">S27</strain>
    </source>
</reference>
<evidence type="ECO:0000313" key="3">
    <source>
        <dbReference type="Proteomes" id="UP000664382"/>
    </source>
</evidence>
<accession>A0A939SAE5</accession>
<keyword evidence="3" id="KW-1185">Reference proteome</keyword>
<dbReference type="PROSITE" id="PS51186">
    <property type="entry name" value="GNAT"/>
    <property type="match status" value="1"/>
</dbReference>
<protein>
    <submittedName>
        <fullName evidence="2">GNAT family N-acetyltransferase</fullName>
    </submittedName>
</protein>
<dbReference type="GO" id="GO:0016747">
    <property type="term" value="F:acyltransferase activity, transferring groups other than amino-acyl groups"/>
    <property type="evidence" value="ECO:0007669"/>
    <property type="project" value="InterPro"/>
</dbReference>
<dbReference type="AlphaFoldDB" id="A0A939SAE5"/>
<sequence>MDPIETLEHAGAADGSPCIVAVDGETVVGFAIWSLDTVSENGEGRARLETLHLRADLRGSGIGRRLFDRAAADAAEAGAAEIRWGTPGQPSGRVLSVRLERTGSD</sequence>
<evidence type="ECO:0000259" key="1">
    <source>
        <dbReference type="PROSITE" id="PS51186"/>
    </source>
</evidence>
<name>A0A939SAE5_9MICO</name>
<organism evidence="2 3">
    <name type="scientific">Leucobacter weissii</name>
    <dbReference type="NCBI Taxonomy" id="1983706"/>
    <lineage>
        <taxon>Bacteria</taxon>
        <taxon>Bacillati</taxon>
        <taxon>Actinomycetota</taxon>
        <taxon>Actinomycetes</taxon>
        <taxon>Micrococcales</taxon>
        <taxon>Microbacteriaceae</taxon>
        <taxon>Leucobacter</taxon>
    </lineage>
</organism>
<dbReference type="InterPro" id="IPR016181">
    <property type="entry name" value="Acyl_CoA_acyltransferase"/>
</dbReference>
<evidence type="ECO:0000313" key="2">
    <source>
        <dbReference type="EMBL" id="MBO1901857.1"/>
    </source>
</evidence>
<dbReference type="Gene3D" id="3.40.630.30">
    <property type="match status" value="1"/>
</dbReference>
<proteinExistence type="predicted"/>
<dbReference type="Pfam" id="PF00583">
    <property type="entry name" value="Acetyltransf_1"/>
    <property type="match status" value="1"/>
</dbReference>
<dbReference type="Proteomes" id="UP000664382">
    <property type="component" value="Unassembled WGS sequence"/>
</dbReference>
<dbReference type="CDD" id="cd04301">
    <property type="entry name" value="NAT_SF"/>
    <property type="match status" value="1"/>
</dbReference>
<comment type="caution">
    <text evidence="2">The sequence shown here is derived from an EMBL/GenBank/DDBJ whole genome shotgun (WGS) entry which is preliminary data.</text>
</comment>
<dbReference type="EMBL" id="JAGDYM010000009">
    <property type="protein sequence ID" value="MBO1901857.1"/>
    <property type="molecule type" value="Genomic_DNA"/>
</dbReference>
<dbReference type="SUPFAM" id="SSF55729">
    <property type="entry name" value="Acyl-CoA N-acyltransferases (Nat)"/>
    <property type="match status" value="1"/>
</dbReference>
<dbReference type="InterPro" id="IPR000182">
    <property type="entry name" value="GNAT_dom"/>
</dbReference>
<gene>
    <name evidence="2" type="ORF">J4H92_07835</name>
</gene>